<gene>
    <name evidence="5" type="ORF">E6H00_01250</name>
</gene>
<dbReference type="InterPro" id="IPR050765">
    <property type="entry name" value="Riboflavin_Biosynth_HTPR"/>
</dbReference>
<evidence type="ECO:0000313" key="6">
    <source>
        <dbReference type="Proteomes" id="UP000318509"/>
    </source>
</evidence>
<comment type="caution">
    <text evidence="5">The sequence shown here is derived from an EMBL/GenBank/DDBJ whole genome shotgun (WGS) entry which is preliminary data.</text>
</comment>
<evidence type="ECO:0000256" key="1">
    <source>
        <dbReference type="ARBA" id="ARBA00005104"/>
    </source>
</evidence>
<accession>A0A537KCG3</accession>
<name>A0A537KCG3_9BACT</name>
<reference evidence="5 6" key="1">
    <citation type="journal article" date="2019" name="Nat. Microbiol.">
        <title>Mediterranean grassland soil C-N compound turnover is dependent on rainfall and depth, and is mediated by genomically divergent microorganisms.</title>
        <authorList>
            <person name="Diamond S."/>
            <person name="Andeer P.F."/>
            <person name="Li Z."/>
            <person name="Crits-Christoph A."/>
            <person name="Burstein D."/>
            <person name="Anantharaman K."/>
            <person name="Lane K.R."/>
            <person name="Thomas B.C."/>
            <person name="Pan C."/>
            <person name="Northen T.R."/>
            <person name="Banfield J.F."/>
        </authorList>
    </citation>
    <scope>NUCLEOTIDE SEQUENCE [LARGE SCALE GENOMIC DNA]</scope>
    <source>
        <strain evidence="5">NP_3</strain>
    </source>
</reference>
<evidence type="ECO:0000256" key="2">
    <source>
        <dbReference type="ARBA" id="ARBA00022857"/>
    </source>
</evidence>
<organism evidence="5 6">
    <name type="scientific">Candidatus Segetimicrobium genomatis</name>
    <dbReference type="NCBI Taxonomy" id="2569760"/>
    <lineage>
        <taxon>Bacteria</taxon>
        <taxon>Bacillati</taxon>
        <taxon>Candidatus Sysuimicrobiota</taxon>
        <taxon>Candidatus Sysuimicrobiia</taxon>
        <taxon>Candidatus Sysuimicrobiales</taxon>
        <taxon>Candidatus Segetimicrobiaceae</taxon>
        <taxon>Candidatus Segetimicrobium</taxon>
    </lineage>
</organism>
<dbReference type="InterPro" id="IPR024072">
    <property type="entry name" value="DHFR-like_dom_sf"/>
</dbReference>
<dbReference type="Pfam" id="PF01872">
    <property type="entry name" value="RibD_C"/>
    <property type="match status" value="1"/>
</dbReference>
<dbReference type="PANTHER" id="PTHR38011">
    <property type="entry name" value="DIHYDROFOLATE REDUCTASE FAMILY PROTEIN (AFU_ORTHOLOGUE AFUA_8G06820)"/>
    <property type="match status" value="1"/>
</dbReference>
<evidence type="ECO:0000313" key="5">
    <source>
        <dbReference type="EMBL" id="TMI93459.1"/>
    </source>
</evidence>
<dbReference type="EMBL" id="VBAK01000025">
    <property type="protein sequence ID" value="TMI93459.1"/>
    <property type="molecule type" value="Genomic_DNA"/>
</dbReference>
<evidence type="ECO:0000256" key="3">
    <source>
        <dbReference type="ARBA" id="ARBA00023002"/>
    </source>
</evidence>
<dbReference type="SUPFAM" id="SSF53597">
    <property type="entry name" value="Dihydrofolate reductase-like"/>
    <property type="match status" value="1"/>
</dbReference>
<dbReference type="PANTHER" id="PTHR38011:SF7">
    <property type="entry name" value="2,5-DIAMINO-6-RIBOSYLAMINO-4(3H)-PYRIMIDINONE 5'-PHOSPHATE REDUCTASE"/>
    <property type="match status" value="1"/>
</dbReference>
<evidence type="ECO:0000259" key="4">
    <source>
        <dbReference type="Pfam" id="PF01872"/>
    </source>
</evidence>
<dbReference type="InterPro" id="IPR002734">
    <property type="entry name" value="RibDG_C"/>
</dbReference>
<proteinExistence type="predicted"/>
<dbReference type="Proteomes" id="UP000318509">
    <property type="component" value="Unassembled WGS sequence"/>
</dbReference>
<keyword evidence="3" id="KW-0560">Oxidoreductase</keyword>
<keyword evidence="2" id="KW-0521">NADP</keyword>
<sequence length="295" mass="31628">MSRSDWKRTVPLPATVRLVWHEAEPCPRDIPLDAFYRPLDIPASDGTPPYMVANMVMTQNGEATVEGKATTIGTRVDGAALTRVRSAVDAVLIGVGTLIHDDVTAGLPDAEVERRIAQGRAPRLLAVVVASSLHWDAGVFARRFFGDSGFDKLVLTGIADPADTRAVERRGVEVVRVPAGPTGRPQIGAVMSALAARGVRSAVCEGGPRFLPSLFAARVLREYFLTTSPLLTGEAQAPRPVMAAAAGDGSPVLLSRVSRHEHQFQDPGTGARLVESFERFRVIYREDSGARTGAR</sequence>
<dbReference type="Gene3D" id="3.40.430.10">
    <property type="entry name" value="Dihydrofolate Reductase, subunit A"/>
    <property type="match status" value="1"/>
</dbReference>
<dbReference type="AlphaFoldDB" id="A0A537KCG3"/>
<dbReference type="GO" id="GO:0009231">
    <property type="term" value="P:riboflavin biosynthetic process"/>
    <property type="evidence" value="ECO:0007669"/>
    <property type="project" value="InterPro"/>
</dbReference>
<feature type="domain" description="Bacterial bifunctional deaminase-reductase C-terminal" evidence="4">
    <location>
        <begin position="49"/>
        <end position="241"/>
    </location>
</feature>
<comment type="pathway">
    <text evidence="1">Cofactor biosynthesis; riboflavin biosynthesis.</text>
</comment>
<dbReference type="GO" id="GO:0008703">
    <property type="term" value="F:5-amino-6-(5-phosphoribosylamino)uracil reductase activity"/>
    <property type="evidence" value="ECO:0007669"/>
    <property type="project" value="InterPro"/>
</dbReference>
<protein>
    <recommendedName>
        <fullName evidence="4">Bacterial bifunctional deaminase-reductase C-terminal domain-containing protein</fullName>
    </recommendedName>
</protein>